<dbReference type="EMBL" id="DTLS01000056">
    <property type="protein sequence ID" value="HGZ59986.1"/>
    <property type="molecule type" value="Genomic_DNA"/>
</dbReference>
<dbReference type="PANTHER" id="PTHR38011">
    <property type="entry name" value="DIHYDROFOLATE REDUCTASE FAMILY PROTEIN (AFU_ORTHOLOGUE AFUA_8G06820)"/>
    <property type="match status" value="1"/>
</dbReference>
<dbReference type="SUPFAM" id="SSF53597">
    <property type="entry name" value="Dihydrofolate reductase-like"/>
    <property type="match status" value="1"/>
</dbReference>
<dbReference type="AlphaFoldDB" id="A0A7J3SK70"/>
<dbReference type="Pfam" id="PF01872">
    <property type="entry name" value="RibD_C"/>
    <property type="match status" value="1"/>
</dbReference>
<gene>
    <name evidence="5" type="ORF">ENW83_02100</name>
</gene>
<dbReference type="InterPro" id="IPR002734">
    <property type="entry name" value="RibDG_C"/>
</dbReference>
<evidence type="ECO:0000256" key="1">
    <source>
        <dbReference type="ARBA" id="ARBA00005104"/>
    </source>
</evidence>
<sequence>MIINCEEETLMHVRVSMAMTADGKTADEDGEWFPLCPYERQRIYSHMSWSDAIIVGAETVMNTDISFMPPGSFGRPIRAVIDPSLRTDPSKKIYTSRKGSVIVFTSEKSYSEKADRVESLKKVGAEVVPLKESEEGGRIAVEEILAFLKKNGAEKILVLGGGRTNYYFFRNNLVDEYYITISPILLGESKYTPISGGSFPFPGIKLKLIEWKICECGEEVVLKYAPLRRP</sequence>
<feature type="domain" description="Bacterial bifunctional deaminase-reductase C-terminal" evidence="4">
    <location>
        <begin position="12"/>
        <end position="221"/>
    </location>
</feature>
<dbReference type="InterPro" id="IPR050765">
    <property type="entry name" value="Riboflavin_Biosynth_HTPR"/>
</dbReference>
<comment type="pathway">
    <text evidence="1">Cofactor biosynthesis; riboflavin biosynthesis.</text>
</comment>
<keyword evidence="2" id="KW-0521">NADP</keyword>
<protein>
    <recommendedName>
        <fullName evidence="4">Bacterial bifunctional deaminase-reductase C-terminal domain-containing protein</fullName>
    </recommendedName>
</protein>
<proteinExistence type="predicted"/>
<reference evidence="5" key="1">
    <citation type="journal article" date="2020" name="mSystems">
        <title>Genome- and Community-Level Interaction Insights into Carbon Utilization and Element Cycling Functions of Hydrothermarchaeota in Hydrothermal Sediment.</title>
        <authorList>
            <person name="Zhou Z."/>
            <person name="Liu Y."/>
            <person name="Xu W."/>
            <person name="Pan J."/>
            <person name="Luo Z.H."/>
            <person name="Li M."/>
        </authorList>
    </citation>
    <scope>NUCLEOTIDE SEQUENCE [LARGE SCALE GENOMIC DNA]</scope>
    <source>
        <strain evidence="5">SpSt-885</strain>
    </source>
</reference>
<organism evidence="5">
    <name type="scientific">Fervidicoccus fontis</name>
    <dbReference type="NCBI Taxonomy" id="683846"/>
    <lineage>
        <taxon>Archaea</taxon>
        <taxon>Thermoproteota</taxon>
        <taxon>Thermoprotei</taxon>
        <taxon>Fervidicoccales</taxon>
        <taxon>Fervidicoccaceae</taxon>
        <taxon>Fervidicoccus</taxon>
    </lineage>
</organism>
<keyword evidence="3" id="KW-0560">Oxidoreductase</keyword>
<dbReference type="InterPro" id="IPR024072">
    <property type="entry name" value="DHFR-like_dom_sf"/>
</dbReference>
<evidence type="ECO:0000259" key="4">
    <source>
        <dbReference type="Pfam" id="PF01872"/>
    </source>
</evidence>
<evidence type="ECO:0000256" key="2">
    <source>
        <dbReference type="ARBA" id="ARBA00022857"/>
    </source>
</evidence>
<dbReference type="Gene3D" id="3.40.430.10">
    <property type="entry name" value="Dihydrofolate Reductase, subunit A"/>
    <property type="match status" value="1"/>
</dbReference>
<evidence type="ECO:0000256" key="3">
    <source>
        <dbReference type="ARBA" id="ARBA00023002"/>
    </source>
</evidence>
<name>A0A7J3SK70_9CREN</name>
<accession>A0A7J3SK70</accession>
<dbReference type="GO" id="GO:0009231">
    <property type="term" value="P:riboflavin biosynthetic process"/>
    <property type="evidence" value="ECO:0007669"/>
    <property type="project" value="InterPro"/>
</dbReference>
<dbReference type="PANTHER" id="PTHR38011:SF7">
    <property type="entry name" value="2,5-DIAMINO-6-RIBOSYLAMINO-4(3H)-PYRIMIDINONE 5'-PHOSPHATE REDUCTASE"/>
    <property type="match status" value="1"/>
</dbReference>
<comment type="caution">
    <text evidence="5">The sequence shown here is derived from an EMBL/GenBank/DDBJ whole genome shotgun (WGS) entry which is preliminary data.</text>
</comment>
<dbReference type="GO" id="GO:0008703">
    <property type="term" value="F:5-amino-6-(5-phosphoribosylamino)uracil reductase activity"/>
    <property type="evidence" value="ECO:0007669"/>
    <property type="project" value="InterPro"/>
</dbReference>
<evidence type="ECO:0000313" key="5">
    <source>
        <dbReference type="EMBL" id="HGZ59986.1"/>
    </source>
</evidence>